<feature type="compositionally biased region" description="Low complexity" evidence="1">
    <location>
        <begin position="1286"/>
        <end position="1302"/>
    </location>
</feature>
<reference evidence="3" key="1">
    <citation type="submission" date="2021-01" db="UniProtKB">
        <authorList>
            <consortium name="EnsemblMetazoa"/>
        </authorList>
    </citation>
    <scope>IDENTIFICATION</scope>
</reference>
<feature type="compositionally biased region" description="Low complexity" evidence="1">
    <location>
        <begin position="407"/>
        <end position="420"/>
    </location>
</feature>
<feature type="region of interest" description="Disordered" evidence="1">
    <location>
        <begin position="603"/>
        <end position="628"/>
    </location>
</feature>
<keyword evidence="4" id="KW-1185">Reference proteome</keyword>
<feature type="compositionally biased region" description="Low complexity" evidence="1">
    <location>
        <begin position="528"/>
        <end position="546"/>
    </location>
</feature>
<feature type="region of interest" description="Disordered" evidence="1">
    <location>
        <begin position="395"/>
        <end position="424"/>
    </location>
</feature>
<feature type="compositionally biased region" description="Low complexity" evidence="1">
    <location>
        <begin position="1450"/>
        <end position="1459"/>
    </location>
</feature>
<feature type="chain" id="PRO_5029701794" evidence="2">
    <location>
        <begin position="20"/>
        <end position="1495"/>
    </location>
</feature>
<accession>A0A7M7PYQ4</accession>
<feature type="region of interest" description="Disordered" evidence="1">
    <location>
        <begin position="482"/>
        <end position="588"/>
    </location>
</feature>
<keyword evidence="2" id="KW-0732">Signal</keyword>
<evidence type="ECO:0000313" key="3">
    <source>
        <dbReference type="EnsemblMetazoa" id="XP_031777832"/>
    </source>
</evidence>
<dbReference type="GeneID" id="100679301"/>
<feature type="compositionally biased region" description="Low complexity" evidence="1">
    <location>
        <begin position="105"/>
        <end position="127"/>
    </location>
</feature>
<feature type="signal peptide" evidence="2">
    <location>
        <begin position="1"/>
        <end position="19"/>
    </location>
</feature>
<feature type="compositionally biased region" description="Basic and acidic residues" evidence="1">
    <location>
        <begin position="1307"/>
        <end position="1317"/>
    </location>
</feature>
<feature type="region of interest" description="Disordered" evidence="1">
    <location>
        <begin position="242"/>
        <end position="261"/>
    </location>
</feature>
<name>A0A7M7PYQ4_NASVI</name>
<dbReference type="Proteomes" id="UP000002358">
    <property type="component" value="Chromosome 1"/>
</dbReference>
<organism evidence="3 4">
    <name type="scientific">Nasonia vitripennis</name>
    <name type="common">Parasitic wasp</name>
    <dbReference type="NCBI Taxonomy" id="7425"/>
    <lineage>
        <taxon>Eukaryota</taxon>
        <taxon>Metazoa</taxon>
        <taxon>Ecdysozoa</taxon>
        <taxon>Arthropoda</taxon>
        <taxon>Hexapoda</taxon>
        <taxon>Insecta</taxon>
        <taxon>Pterygota</taxon>
        <taxon>Neoptera</taxon>
        <taxon>Endopterygota</taxon>
        <taxon>Hymenoptera</taxon>
        <taxon>Apocrita</taxon>
        <taxon>Proctotrupomorpha</taxon>
        <taxon>Chalcidoidea</taxon>
        <taxon>Pteromalidae</taxon>
        <taxon>Pteromalinae</taxon>
        <taxon>Nasonia</taxon>
    </lineage>
</organism>
<feature type="region of interest" description="Disordered" evidence="1">
    <location>
        <begin position="1366"/>
        <end position="1460"/>
    </location>
</feature>
<evidence type="ECO:0000313" key="4">
    <source>
        <dbReference type="Proteomes" id="UP000002358"/>
    </source>
</evidence>
<feature type="compositionally biased region" description="Basic and acidic residues" evidence="1">
    <location>
        <begin position="1418"/>
        <end position="1436"/>
    </location>
</feature>
<feature type="compositionally biased region" description="Low complexity" evidence="1">
    <location>
        <begin position="1366"/>
        <end position="1375"/>
    </location>
</feature>
<feature type="compositionally biased region" description="Low complexity" evidence="1">
    <location>
        <begin position="493"/>
        <end position="512"/>
    </location>
</feature>
<feature type="compositionally biased region" description="Low complexity" evidence="1">
    <location>
        <begin position="681"/>
        <end position="700"/>
    </location>
</feature>
<proteinExistence type="predicted"/>
<feature type="region of interest" description="Disordered" evidence="1">
    <location>
        <begin position="664"/>
        <end position="727"/>
    </location>
</feature>
<feature type="region of interest" description="Disordered" evidence="1">
    <location>
        <begin position="73"/>
        <end position="150"/>
    </location>
</feature>
<protein>
    <submittedName>
        <fullName evidence="3">Uncharacterized protein</fullName>
    </submittedName>
</protein>
<evidence type="ECO:0000256" key="1">
    <source>
        <dbReference type="SAM" id="MobiDB-lite"/>
    </source>
</evidence>
<dbReference type="EnsemblMetazoa" id="XM_031921972">
    <property type="protein sequence ID" value="XP_031777832"/>
    <property type="gene ID" value="LOC100679301"/>
</dbReference>
<evidence type="ECO:0000256" key="2">
    <source>
        <dbReference type="SAM" id="SignalP"/>
    </source>
</evidence>
<feature type="compositionally biased region" description="Basic and acidic residues" evidence="1">
    <location>
        <begin position="710"/>
        <end position="721"/>
    </location>
</feature>
<feature type="compositionally biased region" description="Polar residues" evidence="1">
    <location>
        <begin position="563"/>
        <end position="578"/>
    </location>
</feature>
<feature type="region of interest" description="Disordered" evidence="1">
    <location>
        <begin position="1284"/>
        <end position="1330"/>
    </location>
</feature>
<dbReference type="RefSeq" id="XP_031777832.1">
    <property type="nucleotide sequence ID" value="XM_031921972.1"/>
</dbReference>
<sequence length="1495" mass="159295">MKFKIIFLTSILALHSSNAKPFLGFKSKLSEISKKLGLSANVDVSFNHHGGVLGSVNKHFGLGFNVGAHYEASGHGHRDANAESGYENDNKHKHGHEINGGLEWSSGHIHQSSSGHSQTGSHHQSSSHGHKLEVNGHSQHHGVVSGNFKFEKNHHGGIQVNHQHEHDSGNSRGHHKDINIQFGHKVEHSHEHKREHSHGHHKDINIQHGHKVDHSHQHKHKHSYDHSKHINIHLGHKVENSNGQQVHQPHSHGGNLNIQLGHQVDHSSSNNVKVPVNHGGSVPGGHEHSHGVFVNVHTNQVHNVVNKQELGHKIEHTHVSGNHGGSSSSNIGVSGKPEEGNHIIVKPSGNLGGFQNIHTNQVKDVVNKFEPGHKVEHSQSHGVNVNTQHGHQVHTTTEQPHSHKVDVSGSSGSSNIGVSGKPEEGNHIIIRPSGNLGGFQNIHTNQVKDVVNKLEPGYHVEHSQSHGVNVNVQQGHQVHITTEQPHSHKVDVSSSHGNSGSNHIGISGGHHSTPTTKRPHSHKLDVPSSHGSSSSNHIGISGGHHSTPTTKRPHSHKVDVSGSHGNSGSLNIAVSGSHEQNHGYVPSGTHVKDIVHKFEAGMSHHSTPTTKRPHSHKVDVSGSHGNSGSLNIAVSGSHEQNHGYVPSGNHVKDIVHKFEAGMSHHSTPATKRPHSHKLDVSSSHGSSSSNHIGISGSHQSTHSDGISLESDTRPNSNEHSHTLLHNPGAESIYRKGINIGGFIEKLNQIVIKFGQEKQSHLAEKVKTLVTHLKPHSSSVQNSAQHGHSGSLSIPVNGGHTDQGSVSIGGSHIKNIVSKLESKKPSKPAVNFNHHSSHSGGINFDIKKNVKHNSGISVASDVPKGVLSVSGILKHVKGSQSLEHNSGDSAQVTYWKQRNSPQRIKFQKDTVSLLGNRKKSIAKGGVAANGQLLPADWSYTKNLKSQQAGNDVVRLHAPQFKRKLQLFGHTLLNGGADVVKVAHPIGVPIKQGGEQQINVSGSKQTSGSLNIGLSSGHSHQAAGALNIIANGVKDAVSKLEKSGHIDVSANHQTTHSGGPDVSHNFGLSSNGQWQINVSGSNKQESSKVFFEKITHVYKKVEQSVANSGIAVHGAISVSGGHEHNHQSSANSGGQHVKDITAKFDNHQGSTNSKGQHVKDITAKFEHQSSDNSGGQHVKDITAKLEHQSSANSGGQQVKGITAKFEHQSSANSDGKHVKDMTAKFDHANLGGQHVKDMSVKFDHQSSVNSGGQHIKDMIAKFDKHQSSGSSGGQHVKDISAKFEGQKSGHLSVSGGHQSSQSGGIKIHHSSEHNVHGSTEHGGSSHAHVEVSGNHGGFVSGFFNKLHSVGKKLHDNVSNIGVGISLHGHGSGSNSHGSSHEHNGGLNFGAHSESSGDSHSHGSSHSVNKNIEFGIHHGSSHSDGHHSDEGYESGDSHSHGHGFNKNIEFGIHRGSSHSGGSHSKGGFGLNFGLHKQSSGHGLFGLNKHLLWNVSKSK</sequence>